<evidence type="ECO:0000256" key="1">
    <source>
        <dbReference type="SAM" id="Coils"/>
    </source>
</evidence>
<dbReference type="GO" id="GO:0000775">
    <property type="term" value="C:chromosome, centromeric region"/>
    <property type="evidence" value="ECO:0007669"/>
    <property type="project" value="InterPro"/>
</dbReference>
<dbReference type="STRING" id="1287727.SAMN05443999_101462"/>
<dbReference type="OrthoDB" id="7871100at2"/>
<evidence type="ECO:0000313" key="3">
    <source>
        <dbReference type="Proteomes" id="UP000199582"/>
    </source>
</evidence>
<keyword evidence="1" id="KW-0175">Coiled coil</keyword>
<dbReference type="EMBL" id="FOAG01000001">
    <property type="protein sequence ID" value="SEK45562.1"/>
    <property type="molecule type" value="Genomic_DNA"/>
</dbReference>
<accession>A0A1H7H8E0</accession>
<proteinExistence type="predicted"/>
<reference evidence="2 3" key="1">
    <citation type="submission" date="2016-10" db="EMBL/GenBank/DDBJ databases">
        <authorList>
            <person name="de Groot N.N."/>
        </authorList>
    </citation>
    <scope>NUCLEOTIDE SEQUENCE [LARGE SCALE GENOMIC DNA]</scope>
    <source>
        <strain evidence="2 3">DSM 100674</strain>
    </source>
</reference>
<dbReference type="AlphaFoldDB" id="A0A1H7H8E0"/>
<organism evidence="2 3">
    <name type="scientific">Roseovarius azorensis</name>
    <dbReference type="NCBI Taxonomy" id="1287727"/>
    <lineage>
        <taxon>Bacteria</taxon>
        <taxon>Pseudomonadati</taxon>
        <taxon>Pseudomonadota</taxon>
        <taxon>Alphaproteobacteria</taxon>
        <taxon>Rhodobacterales</taxon>
        <taxon>Roseobacteraceae</taxon>
        <taxon>Roseovarius</taxon>
    </lineage>
</organism>
<feature type="coiled-coil region" evidence="1">
    <location>
        <begin position="34"/>
        <end position="110"/>
    </location>
</feature>
<keyword evidence="3" id="KW-1185">Reference proteome</keyword>
<sequence>MSQIDELQARITVALDRIAEGLEARPGGAGTGEIEALRAQIEEERLANAQLEERVRALRKKIAARETRIARLQEEHSETLGRFDRDLQALRQANQQLRDNNQALREAHQAGVAEPHLINKSMMIELEGLRAARAADRSEVDAVLAELGKAIAGAGRAEDARDETEEA</sequence>
<name>A0A1H7H8E0_9RHOB</name>
<protein>
    <submittedName>
        <fullName evidence="2">Uncharacterized protein</fullName>
    </submittedName>
</protein>
<dbReference type="Proteomes" id="UP000199582">
    <property type="component" value="Unassembled WGS sequence"/>
</dbReference>
<gene>
    <name evidence="2" type="ORF">SAMN05443999_101462</name>
</gene>
<dbReference type="RefSeq" id="WP_093031335.1">
    <property type="nucleotide sequence ID" value="NZ_FOAG01000001.1"/>
</dbReference>
<dbReference type="Gene3D" id="1.10.287.1490">
    <property type="match status" value="1"/>
</dbReference>
<evidence type="ECO:0000313" key="2">
    <source>
        <dbReference type="EMBL" id="SEK45562.1"/>
    </source>
</evidence>